<dbReference type="Pfam" id="PF13812">
    <property type="entry name" value="PPR_3"/>
    <property type="match status" value="2"/>
</dbReference>
<comment type="caution">
    <text evidence="3">The sequence shown here is derived from an EMBL/GenBank/DDBJ whole genome shotgun (WGS) entry which is preliminary data.</text>
</comment>
<reference evidence="3 4" key="1">
    <citation type="journal article" date="2021" name="Hortic Res">
        <title>Chromosome-scale assembly of the Dendrobium chrysotoxum genome enhances the understanding of orchid evolution.</title>
        <authorList>
            <person name="Zhang Y."/>
            <person name="Zhang G.Q."/>
            <person name="Zhang D."/>
            <person name="Liu X.D."/>
            <person name="Xu X.Y."/>
            <person name="Sun W.H."/>
            <person name="Yu X."/>
            <person name="Zhu X."/>
            <person name="Wang Z.W."/>
            <person name="Zhao X."/>
            <person name="Zhong W.Y."/>
            <person name="Chen H."/>
            <person name="Yin W.L."/>
            <person name="Huang T."/>
            <person name="Niu S.C."/>
            <person name="Liu Z.J."/>
        </authorList>
    </citation>
    <scope>NUCLEOTIDE SEQUENCE [LARGE SCALE GENOMIC DNA]</scope>
    <source>
        <strain evidence="3">Lindl</strain>
    </source>
</reference>
<dbReference type="AlphaFoldDB" id="A0AAV7G638"/>
<dbReference type="Pfam" id="PF01535">
    <property type="entry name" value="PPR"/>
    <property type="match status" value="1"/>
</dbReference>
<keyword evidence="4" id="KW-1185">Reference proteome</keyword>
<protein>
    <recommendedName>
        <fullName evidence="5">Pentatricopeptide repeat-containing protein</fullName>
    </recommendedName>
</protein>
<evidence type="ECO:0000256" key="2">
    <source>
        <dbReference type="SAM" id="MobiDB-lite"/>
    </source>
</evidence>
<accession>A0AAV7G638</accession>
<gene>
    <name evidence="3" type="ORF">IEQ34_018991</name>
</gene>
<dbReference type="Proteomes" id="UP000775213">
    <property type="component" value="Unassembled WGS sequence"/>
</dbReference>
<feature type="region of interest" description="Disordered" evidence="2">
    <location>
        <begin position="72"/>
        <end position="95"/>
    </location>
</feature>
<dbReference type="InterPro" id="IPR011990">
    <property type="entry name" value="TPR-like_helical_dom_sf"/>
</dbReference>
<dbReference type="InterPro" id="IPR002885">
    <property type="entry name" value="PPR_rpt"/>
</dbReference>
<organism evidence="3 4">
    <name type="scientific">Dendrobium chrysotoxum</name>
    <name type="common">Orchid</name>
    <dbReference type="NCBI Taxonomy" id="161865"/>
    <lineage>
        <taxon>Eukaryota</taxon>
        <taxon>Viridiplantae</taxon>
        <taxon>Streptophyta</taxon>
        <taxon>Embryophyta</taxon>
        <taxon>Tracheophyta</taxon>
        <taxon>Spermatophyta</taxon>
        <taxon>Magnoliopsida</taxon>
        <taxon>Liliopsida</taxon>
        <taxon>Asparagales</taxon>
        <taxon>Orchidaceae</taxon>
        <taxon>Epidendroideae</taxon>
        <taxon>Malaxideae</taxon>
        <taxon>Dendrobiinae</taxon>
        <taxon>Dendrobium</taxon>
    </lineage>
</organism>
<dbReference type="PANTHER" id="PTHR47262">
    <property type="entry name" value="OS02G0132600 PROTEIN"/>
    <property type="match status" value="1"/>
</dbReference>
<dbReference type="EMBL" id="JAGFBR010000017">
    <property type="protein sequence ID" value="KAH0451692.1"/>
    <property type="molecule type" value="Genomic_DNA"/>
</dbReference>
<dbReference type="Gene3D" id="1.25.40.10">
    <property type="entry name" value="Tetratricopeptide repeat domain"/>
    <property type="match status" value="2"/>
</dbReference>
<evidence type="ECO:0000256" key="1">
    <source>
        <dbReference type="ARBA" id="ARBA00022737"/>
    </source>
</evidence>
<keyword evidence="1" id="KW-0677">Repeat</keyword>
<evidence type="ECO:0000313" key="3">
    <source>
        <dbReference type="EMBL" id="KAH0451692.1"/>
    </source>
</evidence>
<sequence length="861" mass="98114">MIYISPKNFPWLLFSIYEWALTPVRSESPFRRRQLAMPNSSGKPLFSALRKAFKENFAEELPAASELPTLNKLLNKSHGNPPTSPISSSAPTESPKRVFSGLADKFVLQLTKASAKNSVKSLVSAQESCAEVAREISSIIPSSDEPDSPKLRSNFAESYQNQYLNGVERRKKETSRFRKQKVILKNVKSRHFLKLMELCAEKLDVESTLGLFGRVGRQISLKEYKTLIALWIGKARNNNGEDSIGYLQKVFHLFISMRERGFQILEDIYAPVFVYMIDMRMKEEFLVFTEFIKDYDHKSYSKIGYYEMLFWIKIGDKCRIKELCSSIVAVRGDDDNKLAESYLLALCENDMEEELIQLLEAFDLRSVSSLELASCIFKSIGRLKLENLIEKSILAFKNRGTEEENISCFIYDYASSMPNLAVEDIISNFEILHDKVEVIPTAESWGKLIKLSCNLCKVQASLDIADRMCQSGLAVSIELFHPILHACEQTSQFDLVHQIYSMICHHNLKPSGDTFRSLIVLCVKMKDFEGAYNLLKDAREMKKNNHGASMVLQQMQDLDIKPDSETYSYLISNCGSEEDIAKYHAEMQHEGVQATKYVYMALINAYASFGKFEKAKQVIRDAGISHRYLNEIKSVLVSALSSNGKMFEALLEYDEIKQAGDKIEPKAAISLIENLQNEGSLDRLQQLLDDLIDSNYWFDGCSRVVLYCVRHNLARPAVELLGELKKKDESSTYIVIDQVFSGIWSDEPTNLEIGMELLRAIKEELHLCVSRISLDFLLSTCVKAKDPLRAQLVWSEYVHAGLPYNILTFLRMYQALLASDEINAASNILKRITKDDPHVRYIIESCKATYCKKYSKKQNNS</sequence>
<evidence type="ECO:0008006" key="5">
    <source>
        <dbReference type="Google" id="ProtNLM"/>
    </source>
</evidence>
<dbReference type="PANTHER" id="PTHR47262:SF1">
    <property type="entry name" value="OS02G0132600 PROTEIN"/>
    <property type="match status" value="1"/>
</dbReference>
<evidence type="ECO:0000313" key="4">
    <source>
        <dbReference type="Proteomes" id="UP000775213"/>
    </source>
</evidence>
<proteinExistence type="predicted"/>
<name>A0AAV7G638_DENCH</name>